<dbReference type="Proteomes" id="UP000010475">
    <property type="component" value="Chromosome"/>
</dbReference>
<dbReference type="HOGENOM" id="CLU_482918_0_0_3"/>
<dbReference type="eggNOG" id="COG3482">
    <property type="taxonomic scope" value="Bacteria"/>
</dbReference>
<accession>K9X319</accession>
<dbReference type="KEGG" id="csg:Cylst_4399"/>
<reference evidence="2 3" key="1">
    <citation type="submission" date="2012-06" db="EMBL/GenBank/DDBJ databases">
        <title>Finished chromosome of genome of Cylindrospermum stagnale PCC 7417.</title>
        <authorList>
            <consortium name="US DOE Joint Genome Institute"/>
            <person name="Gugger M."/>
            <person name="Coursin T."/>
            <person name="Rippka R."/>
            <person name="Tandeau De Marsac N."/>
            <person name="Huntemann M."/>
            <person name="Wei C.-L."/>
            <person name="Han J."/>
            <person name="Detter J.C."/>
            <person name="Han C."/>
            <person name="Tapia R."/>
            <person name="Chen A."/>
            <person name="Kyrpides N."/>
            <person name="Mavromatis K."/>
            <person name="Markowitz V."/>
            <person name="Szeto E."/>
            <person name="Ivanova N."/>
            <person name="Pagani I."/>
            <person name="Pati A."/>
            <person name="Goodwin L."/>
            <person name="Nordberg H.P."/>
            <person name="Cantor M.N."/>
            <person name="Hua S.X."/>
            <person name="Woyke T."/>
            <person name="Kerfeld C.A."/>
        </authorList>
    </citation>
    <scope>NUCLEOTIDE SEQUENCE [LARGE SCALE GENOMIC DNA]</scope>
    <source>
        <strain evidence="2 3">PCC 7417</strain>
    </source>
</reference>
<evidence type="ECO:0000313" key="2">
    <source>
        <dbReference type="EMBL" id="AFZ26489.1"/>
    </source>
</evidence>
<dbReference type="STRING" id="56107.Cylst_4399"/>
<dbReference type="AlphaFoldDB" id="K9X319"/>
<keyword evidence="3" id="KW-1185">Reference proteome</keyword>
<feature type="domain" description="TfuA-like core" evidence="1">
    <location>
        <begin position="56"/>
        <end position="174"/>
    </location>
</feature>
<dbReference type="Pfam" id="PF07812">
    <property type="entry name" value="TfuA"/>
    <property type="match status" value="1"/>
</dbReference>
<evidence type="ECO:0000259" key="1">
    <source>
        <dbReference type="Pfam" id="PF07812"/>
    </source>
</evidence>
<dbReference type="EMBL" id="CP003642">
    <property type="protein sequence ID" value="AFZ26489.1"/>
    <property type="molecule type" value="Genomic_DNA"/>
</dbReference>
<dbReference type="RefSeq" id="WP_015209731.1">
    <property type="nucleotide sequence ID" value="NC_019757.1"/>
</dbReference>
<protein>
    <recommendedName>
        <fullName evidence="1">TfuA-like core domain-containing protein</fullName>
    </recommendedName>
</protein>
<gene>
    <name evidence="2" type="ORF">Cylst_4399</name>
</gene>
<evidence type="ECO:0000313" key="3">
    <source>
        <dbReference type="Proteomes" id="UP000010475"/>
    </source>
</evidence>
<dbReference type="InterPro" id="IPR012924">
    <property type="entry name" value="TfuA_core"/>
</dbReference>
<name>K9X319_9NOST</name>
<sequence>MHANSLEPSQIFIYLGPTLSLTQASQILPARYLAPVRCGDILACLRLQPRVIGIIDGFFDSSTAVWHKEILWALEAGVRVFGASSMGALRAAELQVFGMEGFGSIFTAYREGQYIGDDEVAILHSSAQSQYQPLTDALVNIRATVNHALSKNIIDSAQANLIISCAQGQFFAQRHLAQAVTDAETQGGDPQVLAQFREFVKNGGYVDQKQLDAIGLLKHLAAMDGESGNTAANEQPKFKLNKSIFIEELQARVAIRPLPTAYSWLPLTEKICQEARCLGRVYIQLRNFAGLLRWCDAIAQQQNLQPSAADLAEVDSTEILGLGSHPHELDLDASAMPALVARLGHIQALLKVHSPDEAFVKQVEELHRFILVIVGKKENFASNADMELVALLANCERRLYRQIATLWALAEQTNSQAEGNLRSSIIQKISHHFLQERGITNETEFQAWLSVNSFTQAEFSEMMDAIARLEGFVNVPRWWGRGMSKYFSVAESFFADALRLSGFYPIIKKRVQLSTSNLQNEPWEVELKNWCQLNAFPQECNIAQVAFWLDFSTPEEFVKAGGRQ</sequence>
<organism evidence="2 3">
    <name type="scientific">Cylindrospermum stagnale PCC 7417</name>
    <dbReference type="NCBI Taxonomy" id="56107"/>
    <lineage>
        <taxon>Bacteria</taxon>
        <taxon>Bacillati</taxon>
        <taxon>Cyanobacteriota</taxon>
        <taxon>Cyanophyceae</taxon>
        <taxon>Nostocales</taxon>
        <taxon>Nostocaceae</taxon>
        <taxon>Cylindrospermum</taxon>
    </lineage>
</organism>
<proteinExistence type="predicted"/>
<dbReference type="PATRIC" id="fig|56107.3.peg.4828"/>
<dbReference type="OrthoDB" id="118811at2"/>